<dbReference type="PANTHER" id="PTHR30373:SF2">
    <property type="entry name" value="UPF0603 PROTEIN YGCG"/>
    <property type="match status" value="1"/>
</dbReference>
<organism evidence="4 5">
    <name type="scientific">Vibrio metoecus</name>
    <dbReference type="NCBI Taxonomy" id="1481663"/>
    <lineage>
        <taxon>Bacteria</taxon>
        <taxon>Pseudomonadati</taxon>
        <taxon>Pseudomonadota</taxon>
        <taxon>Gammaproteobacteria</taxon>
        <taxon>Vibrionales</taxon>
        <taxon>Vibrionaceae</taxon>
        <taxon>Vibrio</taxon>
    </lineage>
</organism>
<dbReference type="EMBL" id="LBGP01000034">
    <property type="protein sequence ID" value="KQA97777.1"/>
    <property type="molecule type" value="Genomic_DNA"/>
</dbReference>
<dbReference type="Gene3D" id="3.10.310.50">
    <property type="match status" value="1"/>
</dbReference>
<proteinExistence type="predicted"/>
<feature type="compositionally biased region" description="Low complexity" evidence="1">
    <location>
        <begin position="250"/>
        <end position="270"/>
    </location>
</feature>
<evidence type="ECO:0000313" key="5">
    <source>
        <dbReference type="Proteomes" id="UP000050491"/>
    </source>
</evidence>
<dbReference type="InterPro" id="IPR007621">
    <property type="entry name" value="TPM_dom"/>
</dbReference>
<keyword evidence="2" id="KW-0812">Transmembrane</keyword>
<keyword evidence="2" id="KW-1133">Transmembrane helix</keyword>
<evidence type="ECO:0000256" key="2">
    <source>
        <dbReference type="SAM" id="Phobius"/>
    </source>
</evidence>
<evidence type="ECO:0000256" key="1">
    <source>
        <dbReference type="SAM" id="MobiDB-lite"/>
    </source>
</evidence>
<accession>A0A0Q0YRK6</accession>
<evidence type="ECO:0000313" key="4">
    <source>
        <dbReference type="EMBL" id="KQA97777.1"/>
    </source>
</evidence>
<name>A0A0Q0YRK6_VIBMT</name>
<comment type="caution">
    <text evidence="4">The sequence shown here is derived from an EMBL/GenBank/DDBJ whole genome shotgun (WGS) entry which is preliminary data.</text>
</comment>
<dbReference type="Pfam" id="PF04536">
    <property type="entry name" value="TPM_phosphatase"/>
    <property type="match status" value="1"/>
</dbReference>
<evidence type="ECO:0000259" key="3">
    <source>
        <dbReference type="Pfam" id="PF04536"/>
    </source>
</evidence>
<sequence>MLSISFFSYAIEPPLLKRHITDQTNTLTKAQIEQIDQQLVALEKRKGAQLVVLIVPTTAPQTIESYSFSVAEANKIGRKETNDGVLLLIAIDDRRYRIEVGYGLEGAIPDAASARIQREYMSPHFKQGDFFDGIHAGVDALIQLIDGEALPPPSVKSDGNGLSKVFLVILLLSPLFLSAIFLRRIVFSLIGDRGLVARMFVGAMIMGLFSFSIGLEDKLYNALVSAAMGAAFFVIPKGWFNFGGGSNHSSYSSNRSDSSDSSDSSGSSSGNSGGGFSSGGGSFGGGGSSSRW</sequence>
<dbReference type="PATRIC" id="fig|1481663.12.peg.2566"/>
<feature type="transmembrane region" description="Helical" evidence="2">
    <location>
        <begin position="195"/>
        <end position="213"/>
    </location>
</feature>
<feature type="transmembrane region" description="Helical" evidence="2">
    <location>
        <begin position="219"/>
        <end position="240"/>
    </location>
</feature>
<feature type="region of interest" description="Disordered" evidence="1">
    <location>
        <begin position="250"/>
        <end position="292"/>
    </location>
</feature>
<feature type="transmembrane region" description="Helical" evidence="2">
    <location>
        <begin position="165"/>
        <end position="183"/>
    </location>
</feature>
<feature type="domain" description="TPM" evidence="3">
    <location>
        <begin position="20"/>
        <end position="143"/>
    </location>
</feature>
<dbReference type="AlphaFoldDB" id="A0A0Q0YRK6"/>
<gene>
    <name evidence="4" type="ORF">XV92_18030</name>
</gene>
<feature type="compositionally biased region" description="Gly residues" evidence="1">
    <location>
        <begin position="271"/>
        <end position="292"/>
    </location>
</feature>
<dbReference type="Proteomes" id="UP000050491">
    <property type="component" value="Unassembled WGS sequence"/>
</dbReference>
<reference evidence="4 5" key="1">
    <citation type="journal article" date="2015" name="Genome Biol. Evol.">
        <title>The Dynamics of Genetic Interactions between Vibrio metoecus and Vibrio cholerae, Two Close Relatives Co-Occurring in the Environment.</title>
        <authorList>
            <person name="Orata F.D."/>
            <person name="Kirchberger P.C."/>
            <person name="Meheust R."/>
            <person name="Barlow E.J."/>
            <person name="Tarr C.L."/>
            <person name="Boucher Y."/>
        </authorList>
    </citation>
    <scope>NUCLEOTIDE SEQUENCE [LARGE SCALE GENOMIC DNA]</scope>
    <source>
        <strain evidence="4 5">YB5B04</strain>
    </source>
</reference>
<protein>
    <submittedName>
        <fullName evidence="4">Dehydrogenase</fullName>
    </submittedName>
</protein>
<dbReference type="PANTHER" id="PTHR30373">
    <property type="entry name" value="UPF0603 PROTEIN YGCG"/>
    <property type="match status" value="1"/>
</dbReference>
<keyword evidence="2" id="KW-0472">Membrane</keyword>